<feature type="region of interest" description="Disordered" evidence="1">
    <location>
        <begin position="79"/>
        <end position="116"/>
    </location>
</feature>
<sequence length="116" mass="12298">MQLQLSTICLAAATLFASHIIAAPVPAPAPGYKKPVTMFGSPSGHDAGNSVCFKSYFYGAVACPGRWYEDGTCCVTDEVEPKEPREPEEPREPKEPSGNYGNYGLPGDADADADAE</sequence>
<dbReference type="Proteomes" id="UP000662466">
    <property type="component" value="Unassembled WGS sequence"/>
</dbReference>
<keyword evidence="2" id="KW-0732">Signal</keyword>
<dbReference type="AlphaFoldDB" id="A0A8H6P8C7"/>
<evidence type="ECO:0000313" key="3">
    <source>
        <dbReference type="EMBL" id="KAF7121741.1"/>
    </source>
</evidence>
<organism evidence="3 5">
    <name type="scientific">Aspergillus hiratsukae</name>
    <dbReference type="NCBI Taxonomy" id="1194566"/>
    <lineage>
        <taxon>Eukaryota</taxon>
        <taxon>Fungi</taxon>
        <taxon>Dikarya</taxon>
        <taxon>Ascomycota</taxon>
        <taxon>Pezizomycotina</taxon>
        <taxon>Eurotiomycetes</taxon>
        <taxon>Eurotiomycetidae</taxon>
        <taxon>Eurotiales</taxon>
        <taxon>Aspergillaceae</taxon>
        <taxon>Aspergillus</taxon>
        <taxon>Aspergillus subgen. Fumigati</taxon>
    </lineage>
</organism>
<keyword evidence="5" id="KW-1185">Reference proteome</keyword>
<evidence type="ECO:0000256" key="1">
    <source>
        <dbReference type="SAM" id="MobiDB-lite"/>
    </source>
</evidence>
<accession>A0A8H6P8C7</accession>
<name>A0A8H6P8C7_9EURO</name>
<dbReference type="Proteomes" id="UP000630445">
    <property type="component" value="Unassembled WGS sequence"/>
</dbReference>
<feature type="signal peptide" evidence="2">
    <location>
        <begin position="1"/>
        <end position="22"/>
    </location>
</feature>
<gene>
    <name evidence="3" type="ORF">CNMCM5793_009294</name>
    <name evidence="4" type="ORF">CNMCM6106_004061</name>
</gene>
<evidence type="ECO:0000313" key="4">
    <source>
        <dbReference type="EMBL" id="KAF7169122.1"/>
    </source>
</evidence>
<feature type="chain" id="PRO_5036266609" evidence="2">
    <location>
        <begin position="23"/>
        <end position="116"/>
    </location>
</feature>
<dbReference type="OrthoDB" id="4482657at2759"/>
<feature type="compositionally biased region" description="Basic and acidic residues" evidence="1">
    <location>
        <begin position="79"/>
        <end position="95"/>
    </location>
</feature>
<dbReference type="EMBL" id="JACBAF010002052">
    <property type="protein sequence ID" value="KAF7169122.1"/>
    <property type="molecule type" value="Genomic_DNA"/>
</dbReference>
<evidence type="ECO:0000256" key="2">
    <source>
        <dbReference type="SAM" id="SignalP"/>
    </source>
</evidence>
<dbReference type="EMBL" id="JACBAD010002040">
    <property type="protein sequence ID" value="KAF7121741.1"/>
    <property type="molecule type" value="Genomic_DNA"/>
</dbReference>
<evidence type="ECO:0000313" key="5">
    <source>
        <dbReference type="Proteomes" id="UP000630445"/>
    </source>
</evidence>
<reference evidence="3" key="1">
    <citation type="submission" date="2020-06" db="EMBL/GenBank/DDBJ databases">
        <title>Draft genome sequences of strains closely related to Aspergillus parafelis and Aspergillus hiratsukae.</title>
        <authorList>
            <person name="Dos Santos R.A.C."/>
            <person name="Rivero-Menendez O."/>
            <person name="Steenwyk J.L."/>
            <person name="Mead M.E."/>
            <person name="Goldman G.H."/>
            <person name="Alastruey-Izquierdo A."/>
            <person name="Rokas A."/>
        </authorList>
    </citation>
    <scope>NUCLEOTIDE SEQUENCE</scope>
    <source>
        <strain evidence="3">CNM-CM5793</strain>
        <strain evidence="4">CNM-CM6106</strain>
    </source>
</reference>
<proteinExistence type="predicted"/>
<comment type="caution">
    <text evidence="3">The sequence shown here is derived from an EMBL/GenBank/DDBJ whole genome shotgun (WGS) entry which is preliminary data.</text>
</comment>
<protein>
    <submittedName>
        <fullName evidence="3">Uncharacterized protein</fullName>
    </submittedName>
</protein>